<dbReference type="EMBL" id="SDIL01000062">
    <property type="protein sequence ID" value="RXK37693.1"/>
    <property type="molecule type" value="Genomic_DNA"/>
</dbReference>
<sequence length="436" mass="50230">MNLPRRVPWASSQDLKQLNDLLFAPSADTDSRRRALSRLSIYISSPNCPVFIFLTHDLVSASFLPAKSSEERQTARMACGMAVVRFINGLVDPLQTGMMAQPISHLAATLQIPQSLITLRHRCTHEDLPPYPMLLQAVYTAIQYLHQHSFLPLVSAAVNTENVKIRKSQESIQRWKRVMKIRLRERVEGEDNETGKQMREIREDMTCDLEDIAEALCGADGLVPTTQKNRPLMSDQQPTKASLMIWQDLLAYLQWNHWSGFIEVLSKEILYHVIPRKGEKTQDDSFRWSLAVWLLYMWKGSDEMGVKLEEEEKAILTKTLLQSLIIPDTVLRNLCEGITSVDPIFAKSYNNLKDLLPEEETHLVGLEAPEEKTVIPLEKWQQVLEEMEEKLNNLNKNGKARKRKRSTKIKKDEVRGWHRLNHEEWTDCPIAVWSRA</sequence>
<dbReference type="OrthoDB" id="10263222at2759"/>
<gene>
    <name evidence="2" type="ORF">M231_05026</name>
</gene>
<dbReference type="Pfam" id="PF04031">
    <property type="entry name" value="Las1"/>
    <property type="match status" value="1"/>
</dbReference>
<keyword evidence="3" id="KW-1185">Reference proteome</keyword>
<keyword evidence="1" id="KW-0175">Coiled coil</keyword>
<dbReference type="GO" id="GO:0030687">
    <property type="term" value="C:preribosome, large subunit precursor"/>
    <property type="evidence" value="ECO:0007669"/>
    <property type="project" value="TreeGrafter"/>
</dbReference>
<comment type="caution">
    <text evidence="2">The sequence shown here is derived from an EMBL/GenBank/DDBJ whole genome shotgun (WGS) entry which is preliminary data.</text>
</comment>
<evidence type="ECO:0000313" key="2">
    <source>
        <dbReference type="EMBL" id="RXK37693.1"/>
    </source>
</evidence>
<dbReference type="PANTHER" id="PTHR15002:SF0">
    <property type="entry name" value="RIBOSOMAL BIOGENESIS PROTEIN LAS1L"/>
    <property type="match status" value="1"/>
</dbReference>
<dbReference type="GO" id="GO:0090730">
    <property type="term" value="C:Las1 complex"/>
    <property type="evidence" value="ECO:0007669"/>
    <property type="project" value="InterPro"/>
</dbReference>
<dbReference type="GO" id="GO:0004519">
    <property type="term" value="F:endonuclease activity"/>
    <property type="evidence" value="ECO:0007669"/>
    <property type="project" value="InterPro"/>
</dbReference>
<dbReference type="InterPro" id="IPR007174">
    <property type="entry name" value="Las1"/>
</dbReference>
<name>A0A4Q1BJ16_TREME</name>
<dbReference type="GO" id="GO:0000460">
    <property type="term" value="P:maturation of 5.8S rRNA"/>
    <property type="evidence" value="ECO:0007669"/>
    <property type="project" value="TreeGrafter"/>
</dbReference>
<evidence type="ECO:0000313" key="3">
    <source>
        <dbReference type="Proteomes" id="UP000289152"/>
    </source>
</evidence>
<dbReference type="STRING" id="5217.A0A4Q1BJ16"/>
<evidence type="ECO:0000256" key="1">
    <source>
        <dbReference type="SAM" id="Coils"/>
    </source>
</evidence>
<accession>A0A4Q1BJ16</accession>
<dbReference type="PANTHER" id="PTHR15002">
    <property type="entry name" value="RIBOSOMAL BIOGENESIS PROTEIN LAS1L"/>
    <property type="match status" value="1"/>
</dbReference>
<proteinExistence type="predicted"/>
<organism evidence="2 3">
    <name type="scientific">Tremella mesenterica</name>
    <name type="common">Jelly fungus</name>
    <dbReference type="NCBI Taxonomy" id="5217"/>
    <lineage>
        <taxon>Eukaryota</taxon>
        <taxon>Fungi</taxon>
        <taxon>Dikarya</taxon>
        <taxon>Basidiomycota</taxon>
        <taxon>Agaricomycotina</taxon>
        <taxon>Tremellomycetes</taxon>
        <taxon>Tremellales</taxon>
        <taxon>Tremellaceae</taxon>
        <taxon>Tremella</taxon>
    </lineage>
</organism>
<dbReference type="VEuPathDB" id="FungiDB:TREMEDRAFT_59622"/>
<protein>
    <recommendedName>
        <fullName evidence="4">Las1-domain-containing protein</fullName>
    </recommendedName>
</protein>
<dbReference type="GO" id="GO:0000470">
    <property type="term" value="P:maturation of LSU-rRNA"/>
    <property type="evidence" value="ECO:0007669"/>
    <property type="project" value="TreeGrafter"/>
</dbReference>
<dbReference type="InParanoid" id="A0A4Q1BJ16"/>
<evidence type="ECO:0008006" key="4">
    <source>
        <dbReference type="Google" id="ProtNLM"/>
    </source>
</evidence>
<feature type="coiled-coil region" evidence="1">
    <location>
        <begin position="377"/>
        <end position="404"/>
    </location>
</feature>
<dbReference type="Proteomes" id="UP000289152">
    <property type="component" value="Unassembled WGS sequence"/>
</dbReference>
<dbReference type="AlphaFoldDB" id="A0A4Q1BJ16"/>
<reference evidence="2 3" key="1">
    <citation type="submission" date="2016-06" db="EMBL/GenBank/DDBJ databases">
        <title>Evolution of pathogenesis and genome organization in the Tremellales.</title>
        <authorList>
            <person name="Cuomo C."/>
            <person name="Litvintseva A."/>
            <person name="Heitman J."/>
            <person name="Chen Y."/>
            <person name="Sun S."/>
            <person name="Springer D."/>
            <person name="Dromer F."/>
            <person name="Young S."/>
            <person name="Zeng Q."/>
            <person name="Chapman S."/>
            <person name="Gujja S."/>
            <person name="Saif S."/>
            <person name="Birren B."/>
        </authorList>
    </citation>
    <scope>NUCLEOTIDE SEQUENCE [LARGE SCALE GENOMIC DNA]</scope>
    <source>
        <strain evidence="2 3">ATCC 28783</strain>
    </source>
</reference>